<dbReference type="SMART" id="SM00388">
    <property type="entry name" value="HisKA"/>
    <property type="match status" value="1"/>
</dbReference>
<dbReference type="InterPro" id="IPR004358">
    <property type="entry name" value="Sig_transdc_His_kin-like_C"/>
</dbReference>
<evidence type="ECO:0000259" key="9">
    <source>
        <dbReference type="PROSITE" id="PS50112"/>
    </source>
</evidence>
<dbReference type="CDD" id="cd00082">
    <property type="entry name" value="HisKA"/>
    <property type="match status" value="1"/>
</dbReference>
<dbReference type="CDD" id="cd00130">
    <property type="entry name" value="PAS"/>
    <property type="match status" value="2"/>
</dbReference>
<dbReference type="PROSITE" id="PS50113">
    <property type="entry name" value="PAC"/>
    <property type="match status" value="2"/>
</dbReference>
<feature type="domain" description="PAS" evidence="9">
    <location>
        <begin position="240"/>
        <end position="310"/>
    </location>
</feature>
<dbReference type="SUPFAM" id="SSF55785">
    <property type="entry name" value="PYP-like sensor domain (PAS domain)"/>
    <property type="match status" value="2"/>
</dbReference>
<dbReference type="InterPro" id="IPR001610">
    <property type="entry name" value="PAC"/>
</dbReference>
<evidence type="ECO:0000259" key="8">
    <source>
        <dbReference type="PROSITE" id="PS50110"/>
    </source>
</evidence>
<evidence type="ECO:0000313" key="12">
    <source>
        <dbReference type="Proteomes" id="UP000614714"/>
    </source>
</evidence>
<keyword evidence="12" id="KW-1185">Reference proteome</keyword>
<dbReference type="PANTHER" id="PTHR43065:SF42">
    <property type="entry name" value="TWO-COMPONENT SENSOR PPRA"/>
    <property type="match status" value="1"/>
</dbReference>
<dbReference type="EC" id="2.7.13.3" evidence="2"/>
<dbReference type="PROSITE" id="PS50109">
    <property type="entry name" value="HIS_KIN"/>
    <property type="match status" value="1"/>
</dbReference>
<dbReference type="InterPro" id="IPR036097">
    <property type="entry name" value="HisK_dim/P_sf"/>
</dbReference>
<dbReference type="RefSeq" id="WP_199390288.1">
    <property type="nucleotide sequence ID" value="NZ_JAEMHL010000009.1"/>
</dbReference>
<reference evidence="11 12" key="1">
    <citation type="submission" date="2020-12" db="EMBL/GenBank/DDBJ databases">
        <title>Geomonas sp. Red421, isolated from paddy soil.</title>
        <authorList>
            <person name="Xu Z."/>
            <person name="Zhang Z."/>
            <person name="Masuda Y."/>
            <person name="Itoh H."/>
            <person name="Senoo K."/>
        </authorList>
    </citation>
    <scope>NUCLEOTIDE SEQUENCE [LARGE SCALE GENOMIC DNA]</scope>
    <source>
        <strain evidence="11 12">Red421</strain>
    </source>
</reference>
<evidence type="ECO:0000256" key="5">
    <source>
        <dbReference type="SAM" id="Coils"/>
    </source>
</evidence>
<dbReference type="SUPFAM" id="SSF52172">
    <property type="entry name" value="CheY-like"/>
    <property type="match status" value="1"/>
</dbReference>
<dbReference type="SUPFAM" id="SSF55874">
    <property type="entry name" value="ATPase domain of HSP90 chaperone/DNA topoisomerase II/histidine kinase"/>
    <property type="match status" value="1"/>
</dbReference>
<dbReference type="SMART" id="SM00387">
    <property type="entry name" value="HATPase_c"/>
    <property type="match status" value="1"/>
</dbReference>
<feature type="modified residue" description="4-aspartylphosphate" evidence="4">
    <location>
        <position position="808"/>
    </location>
</feature>
<dbReference type="NCBIfam" id="TIGR00229">
    <property type="entry name" value="sensory_box"/>
    <property type="match status" value="2"/>
</dbReference>
<keyword evidence="5" id="KW-0175">Coiled coil</keyword>
<dbReference type="EMBL" id="JAEMHL010000009">
    <property type="protein sequence ID" value="MBJ6751824.1"/>
    <property type="molecule type" value="Genomic_DNA"/>
</dbReference>
<feature type="transmembrane region" description="Helical" evidence="6">
    <location>
        <begin position="149"/>
        <end position="171"/>
    </location>
</feature>
<dbReference type="InterPro" id="IPR013656">
    <property type="entry name" value="PAS_4"/>
</dbReference>
<feature type="domain" description="PAS" evidence="9">
    <location>
        <begin position="366"/>
        <end position="410"/>
    </location>
</feature>
<dbReference type="Pfam" id="PF00072">
    <property type="entry name" value="Response_reg"/>
    <property type="match status" value="1"/>
</dbReference>
<organism evidence="11 12">
    <name type="scientific">Geomonas anaerohicana</name>
    <dbReference type="NCBI Taxonomy" id="2798583"/>
    <lineage>
        <taxon>Bacteria</taxon>
        <taxon>Pseudomonadati</taxon>
        <taxon>Thermodesulfobacteriota</taxon>
        <taxon>Desulfuromonadia</taxon>
        <taxon>Geobacterales</taxon>
        <taxon>Geobacteraceae</taxon>
        <taxon>Geomonas</taxon>
    </lineage>
</organism>
<dbReference type="Gene3D" id="3.40.50.2300">
    <property type="match status" value="1"/>
</dbReference>
<dbReference type="Gene3D" id="3.30.450.20">
    <property type="entry name" value="PAS domain"/>
    <property type="match status" value="2"/>
</dbReference>
<dbReference type="InterPro" id="IPR000700">
    <property type="entry name" value="PAS-assoc_C"/>
</dbReference>
<feature type="transmembrane region" description="Helical" evidence="6">
    <location>
        <begin position="12"/>
        <end position="34"/>
    </location>
</feature>
<dbReference type="InterPro" id="IPR005467">
    <property type="entry name" value="His_kinase_dom"/>
</dbReference>
<feature type="domain" description="Response regulatory" evidence="8">
    <location>
        <begin position="757"/>
        <end position="873"/>
    </location>
</feature>
<evidence type="ECO:0000256" key="6">
    <source>
        <dbReference type="SAM" id="Phobius"/>
    </source>
</evidence>
<evidence type="ECO:0000256" key="2">
    <source>
        <dbReference type="ARBA" id="ARBA00012438"/>
    </source>
</evidence>
<feature type="coiled-coil region" evidence="5">
    <location>
        <begin position="478"/>
        <end position="508"/>
    </location>
</feature>
<keyword evidence="6" id="KW-0812">Transmembrane</keyword>
<dbReference type="Pfam" id="PF08448">
    <property type="entry name" value="PAS_4"/>
    <property type="match status" value="2"/>
</dbReference>
<dbReference type="Proteomes" id="UP000614714">
    <property type="component" value="Unassembled WGS sequence"/>
</dbReference>
<dbReference type="PRINTS" id="PR00344">
    <property type="entry name" value="BCTRLSENSOR"/>
</dbReference>
<dbReference type="Gene3D" id="1.10.287.130">
    <property type="match status" value="1"/>
</dbReference>
<dbReference type="PROSITE" id="PS50110">
    <property type="entry name" value="RESPONSE_REGULATORY"/>
    <property type="match status" value="1"/>
</dbReference>
<dbReference type="InterPro" id="IPR001789">
    <property type="entry name" value="Sig_transdc_resp-reg_receiver"/>
</dbReference>
<name>A0ABS0YHN9_9BACT</name>
<comment type="caution">
    <text evidence="11">The sequence shown here is derived from an EMBL/GenBank/DDBJ whole genome shotgun (WGS) entry which is preliminary data.</text>
</comment>
<dbReference type="PANTHER" id="PTHR43065">
    <property type="entry name" value="SENSOR HISTIDINE KINASE"/>
    <property type="match status" value="1"/>
</dbReference>
<dbReference type="SMART" id="SM00091">
    <property type="entry name" value="PAS"/>
    <property type="match status" value="2"/>
</dbReference>
<dbReference type="PROSITE" id="PS50112">
    <property type="entry name" value="PAS"/>
    <property type="match status" value="2"/>
</dbReference>
<dbReference type="Gene3D" id="3.30.565.10">
    <property type="entry name" value="Histidine kinase-like ATPase, C-terminal domain"/>
    <property type="match status" value="1"/>
</dbReference>
<evidence type="ECO:0000256" key="1">
    <source>
        <dbReference type="ARBA" id="ARBA00000085"/>
    </source>
</evidence>
<feature type="domain" description="PAC" evidence="10">
    <location>
        <begin position="313"/>
        <end position="365"/>
    </location>
</feature>
<keyword evidence="3 4" id="KW-0597">Phosphoprotein</keyword>
<keyword evidence="6" id="KW-0472">Membrane</keyword>
<evidence type="ECO:0000313" key="11">
    <source>
        <dbReference type="EMBL" id="MBJ6751824.1"/>
    </source>
</evidence>
<dbReference type="InterPro" id="IPR035965">
    <property type="entry name" value="PAS-like_dom_sf"/>
</dbReference>
<feature type="domain" description="PAC" evidence="10">
    <location>
        <begin position="439"/>
        <end position="494"/>
    </location>
</feature>
<evidence type="ECO:0000256" key="3">
    <source>
        <dbReference type="ARBA" id="ARBA00022553"/>
    </source>
</evidence>
<protein>
    <recommendedName>
        <fullName evidence="2">histidine kinase</fullName>
        <ecNumber evidence="2">2.7.13.3</ecNumber>
    </recommendedName>
</protein>
<keyword evidence="6" id="KW-1133">Transmembrane helix</keyword>
<accession>A0ABS0YHN9</accession>
<evidence type="ECO:0000259" key="10">
    <source>
        <dbReference type="PROSITE" id="PS50113"/>
    </source>
</evidence>
<feature type="domain" description="Histidine kinase" evidence="7">
    <location>
        <begin position="514"/>
        <end position="737"/>
    </location>
</feature>
<dbReference type="InterPro" id="IPR011006">
    <property type="entry name" value="CheY-like_superfamily"/>
</dbReference>
<sequence>MPRSTSLSFRITATLVTVATVILTVFAASAIVVFRDREMGKLRQGVKTDAEQLAPAIASALWNFDNAQLDKVLDGGMKNGNLSGLVVEAGPVFAARSRGEQWEVVNRPPVQKDNDIVLREQIHYRDAPVGIMTISATTRFLEKELQTATLYFAASIALLDLVLVLGLYWILKRIVLNPLRLLQSYAVEVSGAGSASSTTLSGVTFEGEMDVLRTSMARMVSMLDGRYRELQQEARRYSESEKRFRTVIDTLPDLLWLKDADGVYLSCNKMFERFFGAAERDIVGKTDYDFVDRATADFFRSYDRKAIEAGGPSRNDEWLDMADGERILVDVIKTPMYDVEGRLVGVLGVGHDVTERRRMEDELRHERDRAQRYLDTVEALIVALDREGRVTTVNRKACQLLGYREDELIGVPWFETCKPQEEGLNTRETYGRVMAGEVENIEYQVDPVLTKAGAVALIAWHNALLRDERGEIVGMLSAGEDITEQRRAEEEKDRLEEQLHQAQKMESVGRLAGGVAHDFNNMLTVILGHAEMALMKLAPGDEVYGNLEQIRNAGNRSANLTKQLLGFARRQTIAPKAIDLNDAIAGTLKMLQRLISEEVHLAWHPAPQLWHIKMDPSQLDQVLANLCVNARDAIGGVGTITIETANRTVAAGYAGTHVDAVPGEYVVLSVSDDGSGMDKETVSHIFEPFFTTKAVGEGTGLGLSTVYGIVRQNNGFINVYSEPGKGSTFSIWLPRHLELDEPCQEAVRQEVRGGDETILLVEDEPAILALGTSMLKGLGYQVLDAGSAPVALALAEEHCGRLQLLITDLVMPEMNGRDLAEKMKSRCPALKVIFVSGYTAEVIAERGVLDPGINFLQKPFSLADLAGKVREVLDGPGS</sequence>
<dbReference type="SMART" id="SM00086">
    <property type="entry name" value="PAC"/>
    <property type="match status" value="2"/>
</dbReference>
<dbReference type="InterPro" id="IPR003661">
    <property type="entry name" value="HisK_dim/P_dom"/>
</dbReference>
<proteinExistence type="predicted"/>
<dbReference type="Pfam" id="PF02518">
    <property type="entry name" value="HATPase_c"/>
    <property type="match status" value="1"/>
</dbReference>
<dbReference type="Pfam" id="PF00512">
    <property type="entry name" value="HisKA"/>
    <property type="match status" value="1"/>
</dbReference>
<dbReference type="InterPro" id="IPR036890">
    <property type="entry name" value="HATPase_C_sf"/>
</dbReference>
<comment type="catalytic activity">
    <reaction evidence="1">
        <text>ATP + protein L-histidine = ADP + protein N-phospho-L-histidine.</text>
        <dbReference type="EC" id="2.7.13.3"/>
    </reaction>
</comment>
<evidence type="ECO:0000259" key="7">
    <source>
        <dbReference type="PROSITE" id="PS50109"/>
    </source>
</evidence>
<dbReference type="SMART" id="SM00448">
    <property type="entry name" value="REC"/>
    <property type="match status" value="1"/>
</dbReference>
<gene>
    <name evidence="11" type="ORF">JFN91_16525</name>
</gene>
<dbReference type="InterPro" id="IPR000014">
    <property type="entry name" value="PAS"/>
</dbReference>
<evidence type="ECO:0000256" key="4">
    <source>
        <dbReference type="PROSITE-ProRule" id="PRU00169"/>
    </source>
</evidence>
<dbReference type="SUPFAM" id="SSF47384">
    <property type="entry name" value="Homodimeric domain of signal transducing histidine kinase"/>
    <property type="match status" value="1"/>
</dbReference>
<dbReference type="InterPro" id="IPR003594">
    <property type="entry name" value="HATPase_dom"/>
</dbReference>